<comment type="caution">
    <text evidence="2">The sequence shown here is derived from an EMBL/GenBank/DDBJ whole genome shotgun (WGS) entry which is preliminary data.</text>
</comment>
<evidence type="ECO:0000313" key="2">
    <source>
        <dbReference type="EMBL" id="PIT94378.1"/>
    </source>
</evidence>
<dbReference type="EMBL" id="PFAQ01000053">
    <property type="protein sequence ID" value="PIT94378.1"/>
    <property type="molecule type" value="Genomic_DNA"/>
</dbReference>
<dbReference type="Proteomes" id="UP000228900">
    <property type="component" value="Unassembled WGS sequence"/>
</dbReference>
<gene>
    <name evidence="2" type="ORF">COT98_03950</name>
</gene>
<keyword evidence="1" id="KW-0472">Membrane</keyword>
<keyword evidence="1" id="KW-1133">Transmembrane helix</keyword>
<protein>
    <submittedName>
        <fullName evidence="2">Uncharacterized protein</fullName>
    </submittedName>
</protein>
<proteinExistence type="predicted"/>
<evidence type="ECO:0000256" key="1">
    <source>
        <dbReference type="SAM" id="Phobius"/>
    </source>
</evidence>
<keyword evidence="1" id="KW-0812">Transmembrane</keyword>
<sequence>MEKTKKKVVKKEVVKDLKVSSCPSGCCSSDKCCCKNKTFSFLMIIATVIIIFTLGACVGINLEHEKGDCARLKSFSGDGRIINSGFPMRNILENNIPTANTTTSATTDTKVIK</sequence>
<name>A0A2M6WNJ5_9BACT</name>
<reference evidence="3" key="1">
    <citation type="submission" date="2017-09" db="EMBL/GenBank/DDBJ databases">
        <title>Depth-based differentiation of microbial function through sediment-hosted aquifers and enrichment of novel symbionts in the deep terrestrial subsurface.</title>
        <authorList>
            <person name="Probst A.J."/>
            <person name="Ladd B."/>
            <person name="Jarett J.K."/>
            <person name="Geller-Mcgrath D.E."/>
            <person name="Sieber C.M.K."/>
            <person name="Emerson J.B."/>
            <person name="Anantharaman K."/>
            <person name="Thomas B.C."/>
            <person name="Malmstrom R."/>
            <person name="Stieglmeier M."/>
            <person name="Klingl A."/>
            <person name="Woyke T."/>
            <person name="Ryan C.M."/>
            <person name="Banfield J.F."/>
        </authorList>
    </citation>
    <scope>NUCLEOTIDE SEQUENCE [LARGE SCALE GENOMIC DNA]</scope>
</reference>
<accession>A0A2M6WNJ5</accession>
<evidence type="ECO:0000313" key="3">
    <source>
        <dbReference type="Proteomes" id="UP000228900"/>
    </source>
</evidence>
<feature type="transmembrane region" description="Helical" evidence="1">
    <location>
        <begin position="39"/>
        <end position="62"/>
    </location>
</feature>
<organism evidence="2 3">
    <name type="scientific">Candidatus Falkowbacteria bacterium CG10_big_fil_rev_8_21_14_0_10_39_9</name>
    <dbReference type="NCBI Taxonomy" id="1974566"/>
    <lineage>
        <taxon>Bacteria</taxon>
        <taxon>Candidatus Falkowiibacteriota</taxon>
    </lineage>
</organism>
<dbReference type="AlphaFoldDB" id="A0A2M6WNJ5"/>